<proteinExistence type="predicted"/>
<keyword evidence="2" id="KW-1185">Reference proteome</keyword>
<name>A0A7W8C251_9BACT</name>
<sequence>MKKLLKTLILLAVIIAVGLTALGFGLRSSIKEQLLSGLGNMSIDPQGKAYTATADQVDFSPFTREVSIRGLSLRGEQARGPETWLVSEASFRLPVRMLLVLTPLRDMVLDGNNLVDIAENVVVRNVTMTTPNSRVTVQREEIDVIRAKPFVVAQALDKNEPIDMVTATYSMGADNTRAYFVNAEVIDANGPIKVSFKEMHMAGWQEHAIASLAIDDLAVRVGGAQGLAIGHLRQEGIFLPEENLMRQLVILSEDPESPEAQQQLMPLVESMLNAEPPLLRKFQTTDMNFAVETGAVQVKDAQFEWLSNAPSHTRSSITGLTAPSSLLYALLELTLPPLNMDMAFESQTKGAVSHKKATIQSVGMGQLECSLNMSEKPGARMAEDLLTQSFSDFTLNYKDEGATAWLGLNISPSVPQAVATLEALAALPGIKETPQNKAIRQSLQAFAAKPGKLDIQSTPGRTVLVLDLIAMLDNPGMLLTFTAKQGDRSLAEQMEGLKLPFEAVRAMSTQQ</sequence>
<evidence type="ECO:0000313" key="1">
    <source>
        <dbReference type="EMBL" id="MBB5142320.1"/>
    </source>
</evidence>
<dbReference type="Proteomes" id="UP000539075">
    <property type="component" value="Unassembled WGS sequence"/>
</dbReference>
<evidence type="ECO:0008006" key="3">
    <source>
        <dbReference type="Google" id="ProtNLM"/>
    </source>
</evidence>
<evidence type="ECO:0000313" key="2">
    <source>
        <dbReference type="Proteomes" id="UP000539075"/>
    </source>
</evidence>
<gene>
    <name evidence="1" type="ORF">HNQ38_000383</name>
</gene>
<reference evidence="1 2" key="1">
    <citation type="submission" date="2020-08" db="EMBL/GenBank/DDBJ databases">
        <title>Genomic Encyclopedia of Type Strains, Phase IV (KMG-IV): sequencing the most valuable type-strain genomes for metagenomic binning, comparative biology and taxonomic classification.</title>
        <authorList>
            <person name="Goeker M."/>
        </authorList>
    </citation>
    <scope>NUCLEOTIDE SEQUENCE [LARGE SCALE GENOMIC DNA]</scope>
    <source>
        <strain evidence="1 2">DSM 11275</strain>
    </source>
</reference>
<protein>
    <recommendedName>
        <fullName evidence="3">DUF945 family protein</fullName>
    </recommendedName>
</protein>
<organism evidence="1 2">
    <name type="scientific">Desulfovibrio intestinalis</name>
    <dbReference type="NCBI Taxonomy" id="58621"/>
    <lineage>
        <taxon>Bacteria</taxon>
        <taxon>Pseudomonadati</taxon>
        <taxon>Thermodesulfobacteriota</taxon>
        <taxon>Desulfovibrionia</taxon>
        <taxon>Desulfovibrionales</taxon>
        <taxon>Desulfovibrionaceae</taxon>
        <taxon>Desulfovibrio</taxon>
    </lineage>
</organism>
<accession>A0A7W8C251</accession>
<dbReference type="AlphaFoldDB" id="A0A7W8C251"/>
<dbReference type="RefSeq" id="WP_183717675.1">
    <property type="nucleotide sequence ID" value="NZ_JACHGO010000001.1"/>
</dbReference>
<dbReference type="EMBL" id="JACHGO010000001">
    <property type="protein sequence ID" value="MBB5142320.1"/>
    <property type="molecule type" value="Genomic_DNA"/>
</dbReference>
<comment type="caution">
    <text evidence="1">The sequence shown here is derived from an EMBL/GenBank/DDBJ whole genome shotgun (WGS) entry which is preliminary data.</text>
</comment>